<gene>
    <name evidence="2" type="ORF">Ocin01_17730</name>
</gene>
<dbReference type="GO" id="GO:0016020">
    <property type="term" value="C:membrane"/>
    <property type="evidence" value="ECO:0007669"/>
    <property type="project" value="TreeGrafter"/>
</dbReference>
<dbReference type="CDD" id="cd00170">
    <property type="entry name" value="SEC14"/>
    <property type="match status" value="1"/>
</dbReference>
<evidence type="ECO:0000313" key="2">
    <source>
        <dbReference type="EMBL" id="ODM88952.1"/>
    </source>
</evidence>
<dbReference type="OMA" id="HMRENNA"/>
<sequence>MGNPDVEHDAETGLMEMRAFYKEFRNKGDGSQPVRQFLEEAFQDETLLLRYLKGRKFRSQYAWDTLRRYAEVRFDSYPETFTDPISKSALHMRENNAFGVLKHRDSEGRRIVYFNTNEWDIDKVTIKEAMAASLPLIENLLLDKDCLDNGLIFVQECSAMSMKHAGQYTLPAMLRVINLYWFAYPIKVKGVYFVNFPFLLAFLYRIVKPFLPKKLKERLFLTPPSRKFDDLTAQISPTILPKILGGDLELEEAVDPNFLDM</sequence>
<dbReference type="PRINTS" id="PR00180">
    <property type="entry name" value="CRETINALDHBP"/>
</dbReference>
<dbReference type="Gene3D" id="3.40.525.10">
    <property type="entry name" value="CRAL-TRIO lipid binding domain"/>
    <property type="match status" value="1"/>
</dbReference>
<evidence type="ECO:0000313" key="3">
    <source>
        <dbReference type="Proteomes" id="UP000094527"/>
    </source>
</evidence>
<dbReference type="AlphaFoldDB" id="A0A1D2M7Q3"/>
<dbReference type="SUPFAM" id="SSF46938">
    <property type="entry name" value="CRAL/TRIO N-terminal domain"/>
    <property type="match status" value="1"/>
</dbReference>
<dbReference type="InterPro" id="IPR036273">
    <property type="entry name" value="CRAL/TRIO_N_dom_sf"/>
</dbReference>
<dbReference type="GO" id="GO:1902936">
    <property type="term" value="F:phosphatidylinositol bisphosphate binding"/>
    <property type="evidence" value="ECO:0007669"/>
    <property type="project" value="TreeGrafter"/>
</dbReference>
<dbReference type="Gene3D" id="1.20.5.1200">
    <property type="entry name" value="Alpha-tocopherol transfer"/>
    <property type="match status" value="1"/>
</dbReference>
<organism evidence="2 3">
    <name type="scientific">Orchesella cincta</name>
    <name type="common">Springtail</name>
    <name type="synonym">Podura cincta</name>
    <dbReference type="NCBI Taxonomy" id="48709"/>
    <lineage>
        <taxon>Eukaryota</taxon>
        <taxon>Metazoa</taxon>
        <taxon>Ecdysozoa</taxon>
        <taxon>Arthropoda</taxon>
        <taxon>Hexapoda</taxon>
        <taxon>Collembola</taxon>
        <taxon>Entomobryomorpha</taxon>
        <taxon>Entomobryoidea</taxon>
        <taxon>Orchesellidae</taxon>
        <taxon>Orchesellinae</taxon>
        <taxon>Orchesella</taxon>
    </lineage>
</organism>
<comment type="caution">
    <text evidence="2">The sequence shown here is derived from an EMBL/GenBank/DDBJ whole genome shotgun (WGS) entry which is preliminary data.</text>
</comment>
<proteinExistence type="predicted"/>
<name>A0A1D2M7Q3_ORCCI</name>
<dbReference type="STRING" id="48709.A0A1D2M7Q3"/>
<dbReference type="SMART" id="SM00516">
    <property type="entry name" value="SEC14"/>
    <property type="match status" value="1"/>
</dbReference>
<evidence type="ECO:0000259" key="1">
    <source>
        <dbReference type="PROSITE" id="PS50191"/>
    </source>
</evidence>
<dbReference type="SUPFAM" id="SSF52087">
    <property type="entry name" value="CRAL/TRIO domain"/>
    <property type="match status" value="1"/>
</dbReference>
<feature type="domain" description="CRAL-TRIO" evidence="1">
    <location>
        <begin position="88"/>
        <end position="252"/>
    </location>
</feature>
<dbReference type="PANTHER" id="PTHR10174">
    <property type="entry name" value="ALPHA-TOCOPHEROL TRANSFER PROTEIN-RELATED"/>
    <property type="match status" value="1"/>
</dbReference>
<dbReference type="Proteomes" id="UP000094527">
    <property type="component" value="Unassembled WGS sequence"/>
</dbReference>
<dbReference type="InterPro" id="IPR001251">
    <property type="entry name" value="CRAL-TRIO_dom"/>
</dbReference>
<dbReference type="Gene3D" id="1.10.8.20">
    <property type="entry name" value="N-terminal domain of phosphatidylinositol transfer protein sec14p"/>
    <property type="match status" value="1"/>
</dbReference>
<dbReference type="Pfam" id="PF00650">
    <property type="entry name" value="CRAL_TRIO"/>
    <property type="match status" value="1"/>
</dbReference>
<reference evidence="2 3" key="1">
    <citation type="journal article" date="2016" name="Genome Biol. Evol.">
        <title>Gene Family Evolution Reflects Adaptation to Soil Environmental Stressors in the Genome of the Collembolan Orchesella cincta.</title>
        <authorList>
            <person name="Faddeeva-Vakhrusheva A."/>
            <person name="Derks M.F."/>
            <person name="Anvar S.Y."/>
            <person name="Agamennone V."/>
            <person name="Suring W."/>
            <person name="Smit S."/>
            <person name="van Straalen N.M."/>
            <person name="Roelofs D."/>
        </authorList>
    </citation>
    <scope>NUCLEOTIDE SEQUENCE [LARGE SCALE GENOMIC DNA]</scope>
    <source>
        <tissue evidence="2">Mixed pool</tissue>
    </source>
</reference>
<dbReference type="PROSITE" id="PS50191">
    <property type="entry name" value="CRAL_TRIO"/>
    <property type="match status" value="1"/>
</dbReference>
<protein>
    <submittedName>
        <fullName evidence="2">Retinaldehyde-binding protein 1</fullName>
    </submittedName>
</protein>
<accession>A0A1D2M7Q3</accession>
<dbReference type="PANTHER" id="PTHR10174:SF208">
    <property type="entry name" value="CRAL-TRIO DOMAIN-CONTAINING PROTEIN DDB_G0278031"/>
    <property type="match status" value="1"/>
</dbReference>
<dbReference type="InterPro" id="IPR036865">
    <property type="entry name" value="CRAL-TRIO_dom_sf"/>
</dbReference>
<keyword evidence="3" id="KW-1185">Reference proteome</keyword>
<dbReference type="OrthoDB" id="75724at2759"/>
<dbReference type="EMBL" id="LJIJ01003036">
    <property type="protein sequence ID" value="ODM88952.1"/>
    <property type="molecule type" value="Genomic_DNA"/>
</dbReference>